<evidence type="ECO:0000256" key="1">
    <source>
        <dbReference type="SAM" id="MobiDB-lite"/>
    </source>
</evidence>
<reference evidence="2 3" key="1">
    <citation type="submission" date="2024-06" db="EMBL/GenBank/DDBJ databases">
        <title>Genomic Encyclopedia of Type Strains, Phase IV (KMG-IV): sequencing the most valuable type-strain genomes for metagenomic binning, comparative biology and taxonomic classification.</title>
        <authorList>
            <person name="Goeker M."/>
        </authorList>
    </citation>
    <scope>NUCLEOTIDE SEQUENCE [LARGE SCALE GENOMIC DNA]</scope>
    <source>
        <strain evidence="2 3">DSM 29492</strain>
    </source>
</reference>
<proteinExistence type="predicted"/>
<comment type="caution">
    <text evidence="2">The sequence shown here is derived from an EMBL/GenBank/DDBJ whole genome shotgun (WGS) entry which is preliminary data.</text>
</comment>
<evidence type="ECO:0000313" key="2">
    <source>
        <dbReference type="EMBL" id="MET3750795.1"/>
    </source>
</evidence>
<dbReference type="Proteomes" id="UP001549106">
    <property type="component" value="Unassembled WGS sequence"/>
</dbReference>
<protein>
    <submittedName>
        <fullName evidence="2">Uncharacterized protein</fullName>
    </submittedName>
</protein>
<keyword evidence="3" id="KW-1185">Reference proteome</keyword>
<sequence length="49" mass="5836">MKKFEKFKETTDIKLIYIAPGDYKHRKNGKRDVTGNLNFNGKREKHVIQ</sequence>
<evidence type="ECO:0000313" key="3">
    <source>
        <dbReference type="Proteomes" id="UP001549106"/>
    </source>
</evidence>
<gene>
    <name evidence="2" type="ORF">ABID24_002048</name>
</gene>
<feature type="region of interest" description="Disordered" evidence="1">
    <location>
        <begin position="27"/>
        <end position="49"/>
    </location>
</feature>
<accession>A0ABV2M2V5</accession>
<dbReference type="EMBL" id="JBEPMJ010000014">
    <property type="protein sequence ID" value="MET3750795.1"/>
    <property type="molecule type" value="Genomic_DNA"/>
</dbReference>
<organism evidence="2 3">
    <name type="scientific">Blautia caecimuris</name>
    <dbReference type="NCBI Taxonomy" id="1796615"/>
    <lineage>
        <taxon>Bacteria</taxon>
        <taxon>Bacillati</taxon>
        <taxon>Bacillota</taxon>
        <taxon>Clostridia</taxon>
        <taxon>Lachnospirales</taxon>
        <taxon>Lachnospiraceae</taxon>
        <taxon>Blautia</taxon>
    </lineage>
</organism>
<dbReference type="RefSeq" id="WP_173752383.1">
    <property type="nucleotide sequence ID" value="NZ_BAABXP010000001.1"/>
</dbReference>
<name>A0ABV2M2V5_9FIRM</name>